<gene>
    <name evidence="2" type="primary">ORF17312</name>
</gene>
<dbReference type="EMBL" id="HACG01005719">
    <property type="protein sequence ID" value="CEK52584.1"/>
    <property type="molecule type" value="Transcribed_RNA"/>
</dbReference>
<feature type="non-terminal residue" evidence="2">
    <location>
        <position position="1"/>
    </location>
</feature>
<protein>
    <submittedName>
        <fullName evidence="2">Uncharacterized protein</fullName>
    </submittedName>
</protein>
<reference evidence="2" key="1">
    <citation type="submission" date="2014-12" db="EMBL/GenBank/DDBJ databases">
        <title>Insight into the proteome of Arion vulgaris.</title>
        <authorList>
            <person name="Aradska J."/>
            <person name="Bulat T."/>
            <person name="Smidak R."/>
            <person name="Sarate P."/>
            <person name="Gangsoo J."/>
            <person name="Sialana F."/>
            <person name="Bilban M."/>
            <person name="Lubec G."/>
        </authorList>
    </citation>
    <scope>NUCLEOTIDE SEQUENCE</scope>
    <source>
        <tissue evidence="2">Skin</tissue>
    </source>
</reference>
<keyword evidence="1" id="KW-0812">Transmembrane</keyword>
<organism evidence="2">
    <name type="scientific">Arion vulgaris</name>
    <dbReference type="NCBI Taxonomy" id="1028688"/>
    <lineage>
        <taxon>Eukaryota</taxon>
        <taxon>Metazoa</taxon>
        <taxon>Spiralia</taxon>
        <taxon>Lophotrochozoa</taxon>
        <taxon>Mollusca</taxon>
        <taxon>Gastropoda</taxon>
        <taxon>Heterobranchia</taxon>
        <taxon>Euthyneura</taxon>
        <taxon>Panpulmonata</taxon>
        <taxon>Eupulmonata</taxon>
        <taxon>Stylommatophora</taxon>
        <taxon>Helicina</taxon>
        <taxon>Arionoidea</taxon>
        <taxon>Arionidae</taxon>
        <taxon>Arion</taxon>
    </lineage>
</organism>
<dbReference type="AlphaFoldDB" id="A0A0B6Y8U8"/>
<evidence type="ECO:0000256" key="1">
    <source>
        <dbReference type="SAM" id="Phobius"/>
    </source>
</evidence>
<name>A0A0B6Y8U8_9EUPU</name>
<accession>A0A0B6Y8U8</accession>
<feature type="transmembrane region" description="Helical" evidence="1">
    <location>
        <begin position="27"/>
        <end position="46"/>
    </location>
</feature>
<proteinExistence type="predicted"/>
<evidence type="ECO:0000313" key="2">
    <source>
        <dbReference type="EMBL" id="CEK52584.1"/>
    </source>
</evidence>
<sequence length="61" mass="7517">KIKHHKERLKCVVKNKRKEEEKMMRKVVIVEVLTYSNISLLVFLSLHEIMTVSKYRHIYRY</sequence>
<keyword evidence="1" id="KW-1133">Transmembrane helix</keyword>
<keyword evidence="1" id="KW-0472">Membrane</keyword>